<dbReference type="PIRSF" id="PIRSF016281">
    <property type="entry name" value="EIF-3_zeta"/>
    <property type="match status" value="1"/>
</dbReference>
<comment type="caution">
    <text evidence="6">The sequence shown here is derived from an EMBL/GenBank/DDBJ whole genome shotgun (WGS) entry which is preliminary data.</text>
</comment>
<evidence type="ECO:0000313" key="7">
    <source>
        <dbReference type="Proteomes" id="UP001165063"/>
    </source>
</evidence>
<dbReference type="AlphaFoldDB" id="A0A9W6YSI5"/>
<name>A0A9W6YSI5_AMBMO</name>
<dbReference type="PANTHER" id="PTHR12399">
    <property type="entry name" value="EUKARYOTIC TRANSLATION INITIATION FACTOR 3 SUBUNIT 7"/>
    <property type="match status" value="1"/>
</dbReference>
<reference evidence="6" key="1">
    <citation type="submission" date="2023-04" db="EMBL/GenBank/DDBJ databases">
        <title>Ambrosiozyma monospora NBRC 1965.</title>
        <authorList>
            <person name="Ichikawa N."/>
            <person name="Sato H."/>
            <person name="Tonouchi N."/>
        </authorList>
    </citation>
    <scope>NUCLEOTIDE SEQUENCE</scope>
    <source>
        <strain evidence="6">NBRC 1965</strain>
    </source>
</reference>
<dbReference type="EMBL" id="BSXU01000312">
    <property type="protein sequence ID" value="GMG20215.1"/>
    <property type="molecule type" value="Genomic_DNA"/>
</dbReference>
<feature type="region of interest" description="Disordered" evidence="5">
    <location>
        <begin position="97"/>
        <end position="168"/>
    </location>
</feature>
<dbReference type="GO" id="GO:0003743">
    <property type="term" value="F:translation initiation factor activity"/>
    <property type="evidence" value="ECO:0007669"/>
    <property type="project" value="UniProtKB-KW"/>
</dbReference>
<evidence type="ECO:0000256" key="2">
    <source>
        <dbReference type="ARBA" id="ARBA00022540"/>
    </source>
</evidence>
<evidence type="ECO:0000256" key="5">
    <source>
        <dbReference type="SAM" id="MobiDB-lite"/>
    </source>
</evidence>
<proteinExistence type="predicted"/>
<evidence type="ECO:0000256" key="3">
    <source>
        <dbReference type="ARBA" id="ARBA00022884"/>
    </source>
</evidence>
<accession>A0A9W6YSI5</accession>
<sequence>MPAPFDLSKLPSIQEPWGPMSTIPESLRFNDVPYAPFSKSDKLGKAADWQQAKEEEQLKQQQQKNQNQKNKRDQYHAYGASAAKLFGAETEQEEFSIVDNSATPVNKQQTTQTTVLRGRKQRGGPSGGAGAARQPAKSGNDRQFNSRPQHNRYNRYNKEDPNAKAKEPSVTIGAAWRIVSEIEYNKLTKLNVDVKQVSDVTSYGTVNTYNKKFELFKNELLKPTSKTTFSTTTSQDPVIKKLASSGKATVFATDAILAQLMCAARSSNGWDIVVSKKNGVISFDKRDNSDMLDVDENTYNSPNDNNEADINSASKLSAEATAINKDFLAATLESHIHKFEHPENPFSGASSEPLLNRGYKYRKFSIPPNNKDSEEPPLEMIVRCSVDSIQKGKLLSINALNQYNVVPSNDWKTKLGAGPSGVIFAEELKKNNNKISKWITKAMLGGLDLIKIGFVTRHTAKDINKHVITGALSYTPQVLASQIKLSLNNGWGVVKSLIDIIEHEGGEGDYKFVILKDPNAQKLNVYKVPLDAFE</sequence>
<keyword evidence="2" id="KW-0396">Initiation factor</keyword>
<dbReference type="OrthoDB" id="16538at2759"/>
<feature type="compositionally biased region" description="Basic and acidic residues" evidence="5">
    <location>
        <begin position="156"/>
        <end position="167"/>
    </location>
</feature>
<feature type="region of interest" description="Disordered" evidence="5">
    <location>
        <begin position="1"/>
        <end position="77"/>
    </location>
</feature>
<dbReference type="InterPro" id="IPR007783">
    <property type="entry name" value="eIF3d"/>
</dbReference>
<dbReference type="Pfam" id="PF05091">
    <property type="entry name" value="eIF-3_zeta"/>
    <property type="match status" value="1"/>
</dbReference>
<organism evidence="6 7">
    <name type="scientific">Ambrosiozyma monospora</name>
    <name type="common">Yeast</name>
    <name type="synonym">Endomycopsis monosporus</name>
    <dbReference type="NCBI Taxonomy" id="43982"/>
    <lineage>
        <taxon>Eukaryota</taxon>
        <taxon>Fungi</taxon>
        <taxon>Dikarya</taxon>
        <taxon>Ascomycota</taxon>
        <taxon>Saccharomycotina</taxon>
        <taxon>Pichiomycetes</taxon>
        <taxon>Pichiales</taxon>
        <taxon>Pichiaceae</taxon>
        <taxon>Ambrosiozyma</taxon>
    </lineage>
</organism>
<feature type="compositionally biased region" description="Basic and acidic residues" evidence="5">
    <location>
        <begin position="39"/>
        <end position="58"/>
    </location>
</feature>
<feature type="compositionally biased region" description="Low complexity" evidence="5">
    <location>
        <begin position="59"/>
        <end position="68"/>
    </location>
</feature>
<keyword evidence="7" id="KW-1185">Reference proteome</keyword>
<evidence type="ECO:0000313" key="6">
    <source>
        <dbReference type="EMBL" id="GMG20215.1"/>
    </source>
</evidence>
<feature type="compositionally biased region" description="Polar residues" evidence="5">
    <location>
        <begin position="98"/>
        <end position="115"/>
    </location>
</feature>
<keyword evidence="1" id="KW-0963">Cytoplasm</keyword>
<dbReference type="GO" id="GO:0005852">
    <property type="term" value="C:eukaryotic translation initiation factor 3 complex"/>
    <property type="evidence" value="ECO:0007669"/>
    <property type="project" value="InterPro"/>
</dbReference>
<keyword evidence="4" id="KW-0648">Protein biosynthesis</keyword>
<dbReference type="Proteomes" id="UP001165063">
    <property type="component" value="Unassembled WGS sequence"/>
</dbReference>
<gene>
    <name evidence="6" type="ORF">Amon01_000106000</name>
</gene>
<dbReference type="PANTHER" id="PTHR12399:SF0">
    <property type="entry name" value="EUKARYOTIC TRANSLATION INITIATION FACTOR 3 SUBUNIT D"/>
    <property type="match status" value="1"/>
</dbReference>
<dbReference type="GO" id="GO:0003723">
    <property type="term" value="F:RNA binding"/>
    <property type="evidence" value="ECO:0007669"/>
    <property type="project" value="UniProtKB-KW"/>
</dbReference>
<keyword evidence="3" id="KW-0694">RNA-binding</keyword>
<evidence type="ECO:0000256" key="1">
    <source>
        <dbReference type="ARBA" id="ARBA00022490"/>
    </source>
</evidence>
<evidence type="ECO:0000256" key="4">
    <source>
        <dbReference type="ARBA" id="ARBA00022917"/>
    </source>
</evidence>
<protein>
    <submittedName>
        <fullName evidence="6">Unnamed protein product</fullName>
    </submittedName>
</protein>